<sequence>MQVLLAYGPEARITEATRVTRKGLGRFLAHEEIEATVIVPDDAAPAGGIDPERVDRAGIAALLADADRADGGAGPTGPSTTRAAAAIEPAAGPQASTSSRAFATLLADVERAIAVPPLAAPAAPPVAAPAADGPGGDGVASASPEPELADAEDRPIVLEAVRSSLVELEAPGIPLVADRASAGDFVLVLGLGDDAETAARGLIGQAAGAPLLLHGRAADSEADVPDRRAALAARMRAVEQHAAVVLAVSVGLDDDLTAIAELRPDEVWAAVDVSRRTDDTAYWLARVDAALPISALAAVGAERTRHPLDVSRFGPRVGWRQPRA</sequence>
<reference evidence="2" key="1">
    <citation type="journal article" date="2014" name="Int. J. Syst. Evol. Microbiol.">
        <title>Complete genome sequence of Corynebacterium casei LMG S-19264T (=DSM 44701T), isolated from a smear-ripened cheese.</title>
        <authorList>
            <consortium name="US DOE Joint Genome Institute (JGI-PGF)"/>
            <person name="Walter F."/>
            <person name="Albersmeier A."/>
            <person name="Kalinowski J."/>
            <person name="Ruckert C."/>
        </authorList>
    </citation>
    <scope>NUCLEOTIDE SEQUENCE</scope>
    <source>
        <strain evidence="2">JCM 3346</strain>
    </source>
</reference>
<organism evidence="2 3">
    <name type="scientific">Agromyces mediolanus</name>
    <name type="common">Corynebacterium mediolanum</name>
    <dbReference type="NCBI Taxonomy" id="41986"/>
    <lineage>
        <taxon>Bacteria</taxon>
        <taxon>Bacillati</taxon>
        <taxon>Actinomycetota</taxon>
        <taxon>Actinomycetes</taxon>
        <taxon>Micrococcales</taxon>
        <taxon>Microbacteriaceae</taxon>
        <taxon>Agromyces</taxon>
    </lineage>
</organism>
<proteinExistence type="predicted"/>
<accession>A0A918CE41</accession>
<dbReference type="RefSeq" id="WP_189084182.1">
    <property type="nucleotide sequence ID" value="NZ_BMRJ01000001.1"/>
</dbReference>
<reference evidence="2" key="2">
    <citation type="submission" date="2020-09" db="EMBL/GenBank/DDBJ databases">
        <authorList>
            <person name="Sun Q."/>
            <person name="Ohkuma M."/>
        </authorList>
    </citation>
    <scope>NUCLEOTIDE SEQUENCE</scope>
    <source>
        <strain evidence="2">JCM 3346</strain>
    </source>
</reference>
<protein>
    <submittedName>
        <fullName evidence="2">Uncharacterized protein</fullName>
    </submittedName>
</protein>
<comment type="caution">
    <text evidence="2">The sequence shown here is derived from an EMBL/GenBank/DDBJ whole genome shotgun (WGS) entry which is preliminary data.</text>
</comment>
<dbReference type="Proteomes" id="UP000610303">
    <property type="component" value="Unassembled WGS sequence"/>
</dbReference>
<gene>
    <name evidence="2" type="ORF">GCM10010196_10170</name>
</gene>
<name>A0A918CE41_AGRME</name>
<evidence type="ECO:0000313" key="3">
    <source>
        <dbReference type="Proteomes" id="UP000610303"/>
    </source>
</evidence>
<feature type="region of interest" description="Disordered" evidence="1">
    <location>
        <begin position="121"/>
        <end position="153"/>
    </location>
</feature>
<dbReference type="EMBL" id="BMRJ01000001">
    <property type="protein sequence ID" value="GGR18969.1"/>
    <property type="molecule type" value="Genomic_DNA"/>
</dbReference>
<dbReference type="AlphaFoldDB" id="A0A918CE41"/>
<evidence type="ECO:0000256" key="1">
    <source>
        <dbReference type="SAM" id="MobiDB-lite"/>
    </source>
</evidence>
<evidence type="ECO:0000313" key="2">
    <source>
        <dbReference type="EMBL" id="GGR18969.1"/>
    </source>
</evidence>
<keyword evidence="3" id="KW-1185">Reference proteome</keyword>